<name>A0A371FT79_MUCPR</name>
<dbReference type="Pfam" id="PF01585">
    <property type="entry name" value="G-patch"/>
    <property type="match status" value="1"/>
</dbReference>
<protein>
    <recommendedName>
        <fullName evidence="1">G-patch domain-containing protein</fullName>
    </recommendedName>
</protein>
<sequence length="82" mass="8636">REAGGRYTPSQVNTALQIMIKEGYQPGKGLGPQLTGTPAPIQVSENPGRFGIGYHGIHSQEAIRGQSFLRGSVSAIEEGVEG</sequence>
<dbReference type="OrthoDB" id="1300148at2759"/>
<dbReference type="PROSITE" id="PS50174">
    <property type="entry name" value="G_PATCH"/>
    <property type="match status" value="1"/>
</dbReference>
<comment type="caution">
    <text evidence="2">The sequence shown here is derived from an EMBL/GenBank/DDBJ whole genome shotgun (WGS) entry which is preliminary data.</text>
</comment>
<evidence type="ECO:0000313" key="2">
    <source>
        <dbReference type="EMBL" id="RDX81506.1"/>
    </source>
</evidence>
<organism evidence="2 3">
    <name type="scientific">Mucuna pruriens</name>
    <name type="common">Velvet bean</name>
    <name type="synonym">Dolichos pruriens</name>
    <dbReference type="NCBI Taxonomy" id="157652"/>
    <lineage>
        <taxon>Eukaryota</taxon>
        <taxon>Viridiplantae</taxon>
        <taxon>Streptophyta</taxon>
        <taxon>Embryophyta</taxon>
        <taxon>Tracheophyta</taxon>
        <taxon>Spermatophyta</taxon>
        <taxon>Magnoliopsida</taxon>
        <taxon>eudicotyledons</taxon>
        <taxon>Gunneridae</taxon>
        <taxon>Pentapetalae</taxon>
        <taxon>rosids</taxon>
        <taxon>fabids</taxon>
        <taxon>Fabales</taxon>
        <taxon>Fabaceae</taxon>
        <taxon>Papilionoideae</taxon>
        <taxon>50 kb inversion clade</taxon>
        <taxon>NPAAA clade</taxon>
        <taxon>indigoferoid/millettioid clade</taxon>
        <taxon>Phaseoleae</taxon>
        <taxon>Mucuna</taxon>
    </lineage>
</organism>
<dbReference type="EMBL" id="QJKJ01007909">
    <property type="protein sequence ID" value="RDX81506.1"/>
    <property type="molecule type" value="Genomic_DNA"/>
</dbReference>
<evidence type="ECO:0000259" key="1">
    <source>
        <dbReference type="PROSITE" id="PS50174"/>
    </source>
</evidence>
<proteinExistence type="predicted"/>
<dbReference type="Proteomes" id="UP000257109">
    <property type="component" value="Unassembled WGS sequence"/>
</dbReference>
<dbReference type="AlphaFoldDB" id="A0A371FT79"/>
<feature type="domain" description="G-patch" evidence="1">
    <location>
        <begin position="11"/>
        <end position="57"/>
    </location>
</feature>
<dbReference type="InterPro" id="IPR000467">
    <property type="entry name" value="G_patch_dom"/>
</dbReference>
<dbReference type="GO" id="GO:0003676">
    <property type="term" value="F:nucleic acid binding"/>
    <property type="evidence" value="ECO:0007669"/>
    <property type="project" value="InterPro"/>
</dbReference>
<dbReference type="SMART" id="SM00443">
    <property type="entry name" value="G_patch"/>
    <property type="match status" value="1"/>
</dbReference>
<accession>A0A371FT79</accession>
<gene>
    <name evidence="2" type="ORF">CR513_37806</name>
</gene>
<keyword evidence="3" id="KW-1185">Reference proteome</keyword>
<reference evidence="2" key="1">
    <citation type="submission" date="2018-05" db="EMBL/GenBank/DDBJ databases">
        <title>Draft genome of Mucuna pruriens seed.</title>
        <authorList>
            <person name="Nnadi N.E."/>
            <person name="Vos R."/>
            <person name="Hasami M.H."/>
            <person name="Devisetty U.K."/>
            <person name="Aguiy J.C."/>
        </authorList>
    </citation>
    <scope>NUCLEOTIDE SEQUENCE [LARGE SCALE GENOMIC DNA]</scope>
    <source>
        <strain evidence="2">JCA_2017</strain>
    </source>
</reference>
<feature type="non-terminal residue" evidence="2">
    <location>
        <position position="1"/>
    </location>
</feature>
<evidence type="ECO:0000313" key="3">
    <source>
        <dbReference type="Proteomes" id="UP000257109"/>
    </source>
</evidence>